<dbReference type="SMART" id="SM00343">
    <property type="entry name" value="ZnF_C2HC"/>
    <property type="match status" value="1"/>
</dbReference>
<evidence type="ECO:0000256" key="3">
    <source>
        <dbReference type="SAM" id="MobiDB-lite"/>
    </source>
</evidence>
<keyword evidence="2" id="KW-0175">Coiled coil</keyword>
<keyword evidence="1" id="KW-0862">Zinc</keyword>
<dbReference type="InterPro" id="IPR001878">
    <property type="entry name" value="Znf_CCHC"/>
</dbReference>
<gene>
    <name evidence="5" type="ORF">Tco_1082043</name>
</gene>
<dbReference type="SUPFAM" id="SSF57756">
    <property type="entry name" value="Retrovirus zinc finger-like domains"/>
    <property type="match status" value="1"/>
</dbReference>
<keyword evidence="6" id="KW-1185">Reference proteome</keyword>
<dbReference type="Pfam" id="PF00098">
    <property type="entry name" value="zf-CCHC"/>
    <property type="match status" value="1"/>
</dbReference>
<dbReference type="EMBL" id="BQNB010020181">
    <property type="protein sequence ID" value="GJT93198.1"/>
    <property type="molecule type" value="Genomic_DNA"/>
</dbReference>
<feature type="compositionally biased region" description="Polar residues" evidence="3">
    <location>
        <begin position="175"/>
        <end position="186"/>
    </location>
</feature>
<feature type="domain" description="CCHC-type" evidence="4">
    <location>
        <begin position="258"/>
        <end position="273"/>
    </location>
</feature>
<protein>
    <submittedName>
        <fullName evidence="5">Retrovirus-related pol polyprotein from transposon TNT 1-94</fullName>
    </submittedName>
</protein>
<organism evidence="5 6">
    <name type="scientific">Tanacetum coccineum</name>
    <dbReference type="NCBI Taxonomy" id="301880"/>
    <lineage>
        <taxon>Eukaryota</taxon>
        <taxon>Viridiplantae</taxon>
        <taxon>Streptophyta</taxon>
        <taxon>Embryophyta</taxon>
        <taxon>Tracheophyta</taxon>
        <taxon>Spermatophyta</taxon>
        <taxon>Magnoliopsida</taxon>
        <taxon>eudicotyledons</taxon>
        <taxon>Gunneridae</taxon>
        <taxon>Pentapetalae</taxon>
        <taxon>asterids</taxon>
        <taxon>campanulids</taxon>
        <taxon>Asterales</taxon>
        <taxon>Asteraceae</taxon>
        <taxon>Asteroideae</taxon>
        <taxon>Anthemideae</taxon>
        <taxon>Anthemidinae</taxon>
        <taxon>Tanacetum</taxon>
    </lineage>
</organism>
<dbReference type="Proteomes" id="UP001151760">
    <property type="component" value="Unassembled WGS sequence"/>
</dbReference>
<feature type="compositionally biased region" description="Polar residues" evidence="3">
    <location>
        <begin position="154"/>
        <end position="166"/>
    </location>
</feature>
<dbReference type="InterPro" id="IPR036875">
    <property type="entry name" value="Znf_CCHC_sf"/>
</dbReference>
<dbReference type="Gene3D" id="4.10.60.10">
    <property type="entry name" value="Zinc finger, CCHC-type"/>
    <property type="match status" value="1"/>
</dbReference>
<reference evidence="5" key="2">
    <citation type="submission" date="2022-01" db="EMBL/GenBank/DDBJ databases">
        <authorList>
            <person name="Yamashiro T."/>
            <person name="Shiraishi A."/>
            <person name="Satake H."/>
            <person name="Nakayama K."/>
        </authorList>
    </citation>
    <scope>NUCLEOTIDE SEQUENCE</scope>
</reference>
<accession>A0ABQ5HZC5</accession>
<evidence type="ECO:0000259" key="4">
    <source>
        <dbReference type="PROSITE" id="PS50158"/>
    </source>
</evidence>
<feature type="region of interest" description="Disordered" evidence="3">
    <location>
        <begin position="154"/>
        <end position="212"/>
    </location>
</feature>
<dbReference type="PROSITE" id="PS50158">
    <property type="entry name" value="ZF_CCHC"/>
    <property type="match status" value="1"/>
</dbReference>
<keyword evidence="1" id="KW-0479">Metal-binding</keyword>
<proteinExistence type="predicted"/>
<name>A0ABQ5HZC5_9ASTR</name>
<comment type="caution">
    <text evidence="5">The sequence shown here is derived from an EMBL/GenBank/DDBJ whole genome shotgun (WGS) entry which is preliminary data.</text>
</comment>
<sequence>MHIILTRKYNNIYFIVDACDTTKETWIAIERLKQGENINRQDVEMKLFWEFGKFTSHEGETLESYYTRFMTIVNQEHDLKEVSYHTLFDILKQHQNEVNELRAKRLAMITNLLALVVTTHGKSQAAIRNKGKSIVRLAMITNLLALVATTHGKSSHNSHAQSTYHQQAPLPSPQPRKTTSSRSQAAIRNKGKVIVRAPSPISESKPKHEYETTKTLIRNDRRTRNNHQKGQNENQRAVVVARNREIIGHQVVQQTGIKCFNCNRFGHMAKECKAPKRQHDYEYHKEKMMLCKKEVAGHQLSAEEYDWLINSEEELEDQDLEAHYIFVAKIQAVEPDVAQDSGPIYNTEPLEKVHTNDEYNVFAIVQ</sequence>
<evidence type="ECO:0000313" key="6">
    <source>
        <dbReference type="Proteomes" id="UP001151760"/>
    </source>
</evidence>
<evidence type="ECO:0000256" key="1">
    <source>
        <dbReference type="PROSITE-ProRule" id="PRU00047"/>
    </source>
</evidence>
<evidence type="ECO:0000313" key="5">
    <source>
        <dbReference type="EMBL" id="GJT93198.1"/>
    </source>
</evidence>
<keyword evidence="1" id="KW-0863">Zinc-finger</keyword>
<reference evidence="5" key="1">
    <citation type="journal article" date="2022" name="Int. J. Mol. Sci.">
        <title>Draft Genome of Tanacetum Coccineum: Genomic Comparison of Closely Related Tanacetum-Family Plants.</title>
        <authorList>
            <person name="Yamashiro T."/>
            <person name="Shiraishi A."/>
            <person name="Nakayama K."/>
            <person name="Satake H."/>
        </authorList>
    </citation>
    <scope>NUCLEOTIDE SEQUENCE</scope>
</reference>
<feature type="coiled-coil region" evidence="2">
    <location>
        <begin position="84"/>
        <end position="111"/>
    </location>
</feature>
<evidence type="ECO:0000256" key="2">
    <source>
        <dbReference type="SAM" id="Coils"/>
    </source>
</evidence>